<feature type="domain" description="Amidase" evidence="7">
    <location>
        <begin position="76"/>
        <end position="539"/>
    </location>
</feature>
<evidence type="ECO:0000313" key="9">
    <source>
        <dbReference type="EMBL" id="QSS50777.1"/>
    </source>
</evidence>
<dbReference type="VEuPathDB" id="FungiDB:I7I53_05918"/>
<sequence>MGQTYKEISAIVQKRRNDSLSAFFPLTDIAEDSLPQDLRSFPKTSGLLSPEELEIIDSDAETLLQKIRERKLTSVDVTNAFCRATVIAQKLTNCVTEVLFNEGLERAKYLDEYLERTGSVIGPLHGLPLSLKDNFVTCPHPSSIGMAVHANVPTEKDSVLVTMLRDLGAVFYVKTNVPTAMMMGETTNRVWGETRNPIHKGLTPGGSSGGEGALLAMKASPLGVGTDIAGSIRIPSAFCQLYGLKPSFGRFSTLGGRPSIAGQDFVYAVCGPMSSSLGAVKLFCESVLSETAAPWNLDPKIIPMPWRKDVIQPKGRKLRFGILGPSDGVITCHPPVERALTTVSNALKAAGHDVITWEPIGHREIVSLLNESFDELGSDAIMPLLEEYKEPLFGSMERAFSAYKNKTEKLDPAKLRRMIVERNQLQKDFLDRWMATRTDSGGPIDAIIAPVAPSGAPRLGQGESVDYIGYTGFVNLLDYCACVFPVTYADKSIDHPRGEGWVPLDSRDEMIQADYDPEFYHGAPVSLQLVGKRLEEEKVVEMVEVVAHVLKNTDVPGYK</sequence>
<dbReference type="OMA" id="DPEFYHG"/>
<feature type="binding site" evidence="6">
    <location>
        <position position="181"/>
    </location>
    <ligand>
        <name>substrate</name>
    </ligand>
</feature>
<evidence type="ECO:0000256" key="4">
    <source>
        <dbReference type="ARBA" id="ARBA00022801"/>
    </source>
</evidence>
<evidence type="ECO:0000256" key="2">
    <source>
        <dbReference type="ARBA" id="ARBA00009199"/>
    </source>
</evidence>
<comment type="similarity">
    <text evidence="2">Belongs to the amidase family.</text>
</comment>
<evidence type="ECO:0000256" key="3">
    <source>
        <dbReference type="ARBA" id="ARBA00012922"/>
    </source>
</evidence>
<dbReference type="OrthoDB" id="6428749at2759"/>
<evidence type="ECO:0000259" key="7">
    <source>
        <dbReference type="Pfam" id="PF01425"/>
    </source>
</evidence>
<reference evidence="10" key="1">
    <citation type="submission" date="2008-07" db="EMBL/GenBank/DDBJ databases">
        <title>Annotation of Ajellomyces capsulatus strain H88.</title>
        <authorList>
            <person name="Champion M."/>
            <person name="Cuomo C."/>
            <person name="Ma L.-J."/>
            <person name="Henn M.R."/>
            <person name="Sil A."/>
            <person name="Goldman B."/>
            <person name="Young S.K."/>
            <person name="Kodira C.D."/>
            <person name="Zeng Q."/>
            <person name="Koehrsen M."/>
            <person name="Alvarado L."/>
            <person name="Berlin A."/>
            <person name="Borenstein D."/>
            <person name="Chen Z."/>
            <person name="Engels R."/>
            <person name="Freedman E."/>
            <person name="Gellesch M."/>
            <person name="Goldberg J."/>
            <person name="Griggs A."/>
            <person name="Gujja S."/>
            <person name="Heiman D."/>
            <person name="Hepburn T."/>
            <person name="Howarth C."/>
            <person name="Jen D."/>
            <person name="Larson L."/>
            <person name="Lewis B."/>
            <person name="Mehta T."/>
            <person name="Park D."/>
            <person name="Pearson M."/>
            <person name="Roberts A."/>
            <person name="Saif S."/>
            <person name="Shea T."/>
            <person name="Shenoy N."/>
            <person name="Sisk P."/>
            <person name="Stolte C."/>
            <person name="Sykes S."/>
            <person name="Walk T."/>
            <person name="White J."/>
            <person name="Yandava C."/>
            <person name="Klein B."/>
            <person name="McEwen J.G."/>
            <person name="Puccia R."/>
            <person name="Goldman G.H."/>
            <person name="Felipe M.S."/>
            <person name="Nino-Vega G."/>
            <person name="San-Blas G."/>
            <person name="Taylor J."/>
            <person name="Mendoza L."/>
            <person name="Galagan J."/>
            <person name="Nusbaum C."/>
            <person name="Birren B."/>
        </authorList>
    </citation>
    <scope>NUCLEOTIDE SEQUENCE [LARGE SCALE GENOMIC DNA]</scope>
    <source>
        <strain evidence="10">H88</strain>
    </source>
</reference>
<dbReference type="EC" id="3.5.1.4" evidence="3"/>
<dbReference type="Pfam" id="PF01425">
    <property type="entry name" value="Amidase"/>
    <property type="match status" value="1"/>
</dbReference>
<dbReference type="EMBL" id="CP069103">
    <property type="protein sequence ID" value="QSS50777.1"/>
    <property type="molecule type" value="Genomic_DNA"/>
</dbReference>
<dbReference type="SUPFAM" id="SSF75304">
    <property type="entry name" value="Amidase signature (AS) enzymes"/>
    <property type="match status" value="1"/>
</dbReference>
<reference evidence="9" key="2">
    <citation type="submission" date="2021-01" db="EMBL/GenBank/DDBJ databases">
        <title>Chromosome-level genome assembly of a human fungal pathogen reveals clustering of transcriptionally co-regulated genes.</title>
        <authorList>
            <person name="Voorhies M."/>
            <person name="Cohen S."/>
            <person name="Shea T.P."/>
            <person name="Petrus S."/>
            <person name="Munoz J.F."/>
            <person name="Poplawski S."/>
            <person name="Goldman W.E."/>
            <person name="Michael T."/>
            <person name="Cuomo C.A."/>
            <person name="Sil A."/>
            <person name="Beyhan S."/>
        </authorList>
    </citation>
    <scope>NUCLEOTIDE SEQUENCE</scope>
    <source>
        <strain evidence="9">H88</strain>
    </source>
</reference>
<evidence type="ECO:0000256" key="5">
    <source>
        <dbReference type="PIRSR" id="PIRSR001221-1"/>
    </source>
</evidence>
<dbReference type="HOGENOM" id="CLU_009600_9_2_1"/>
<dbReference type="GO" id="GO:0004040">
    <property type="term" value="F:amidase activity"/>
    <property type="evidence" value="ECO:0007669"/>
    <property type="project" value="UniProtKB-EC"/>
</dbReference>
<proteinExistence type="inferred from homology"/>
<evidence type="ECO:0000256" key="6">
    <source>
        <dbReference type="PIRSR" id="PIRSR001221-2"/>
    </source>
</evidence>
<dbReference type="PANTHER" id="PTHR46072:SF11">
    <property type="entry name" value="AMIDASE-RELATED"/>
    <property type="match status" value="1"/>
</dbReference>
<feature type="active site" description="Charge relay system" evidence="5">
    <location>
        <position position="132"/>
    </location>
</feature>
<dbReference type="InterPro" id="IPR036928">
    <property type="entry name" value="AS_sf"/>
</dbReference>
<organism evidence="10">
    <name type="scientific">Ajellomyces capsulatus (strain H88)</name>
    <name type="common">Darling's disease fungus</name>
    <name type="synonym">Histoplasma capsulatum</name>
    <dbReference type="NCBI Taxonomy" id="544711"/>
    <lineage>
        <taxon>Eukaryota</taxon>
        <taxon>Fungi</taxon>
        <taxon>Dikarya</taxon>
        <taxon>Ascomycota</taxon>
        <taxon>Pezizomycotina</taxon>
        <taxon>Eurotiomycetes</taxon>
        <taxon>Eurotiomycetidae</taxon>
        <taxon>Onygenales</taxon>
        <taxon>Ajellomycetaceae</taxon>
        <taxon>Histoplasma</taxon>
    </lineage>
</organism>
<protein>
    <recommendedName>
        <fullName evidence="3">amidase</fullName>
        <ecNumber evidence="3">3.5.1.4</ecNumber>
    </recommendedName>
</protein>
<dbReference type="STRING" id="544711.F0UVU5"/>
<dbReference type="Gene3D" id="3.90.1300.10">
    <property type="entry name" value="Amidase signature (AS) domain"/>
    <property type="match status" value="1"/>
</dbReference>
<feature type="binding site" evidence="6">
    <location>
        <begin position="228"/>
        <end position="231"/>
    </location>
    <ligand>
        <name>substrate</name>
    </ligand>
</feature>
<dbReference type="PIRSF" id="PIRSF001221">
    <property type="entry name" value="Amidase_fungi"/>
    <property type="match status" value="1"/>
</dbReference>
<dbReference type="InterPro" id="IPR020556">
    <property type="entry name" value="Amidase_CS"/>
</dbReference>
<dbReference type="PROSITE" id="PS00571">
    <property type="entry name" value="AMIDASES"/>
    <property type="match status" value="1"/>
</dbReference>
<dbReference type="Proteomes" id="UP000008142">
    <property type="component" value="Unassembled WGS sequence"/>
</dbReference>
<dbReference type="AlphaFoldDB" id="F0UVU5"/>
<feature type="active site" description="Charge relay system" evidence="5">
    <location>
        <position position="207"/>
    </location>
</feature>
<gene>
    <name evidence="8" type="ORF">HCEG_09237</name>
    <name evidence="9" type="ORF">I7I53_05918</name>
</gene>
<feature type="active site" description="Acyl-ester intermediate" evidence="5">
    <location>
        <position position="231"/>
    </location>
</feature>
<dbReference type="PANTHER" id="PTHR46072">
    <property type="entry name" value="AMIDASE-RELATED-RELATED"/>
    <property type="match status" value="1"/>
</dbReference>
<keyword evidence="4" id="KW-0378">Hydrolase</keyword>
<accession>F0UVU5</accession>
<evidence type="ECO:0000256" key="1">
    <source>
        <dbReference type="ARBA" id="ARBA00001311"/>
    </source>
</evidence>
<dbReference type="Proteomes" id="UP000663419">
    <property type="component" value="Chromosome 2"/>
</dbReference>
<comment type="catalytic activity">
    <reaction evidence="1">
        <text>a monocarboxylic acid amide + H2O = a monocarboxylate + NH4(+)</text>
        <dbReference type="Rhea" id="RHEA:12020"/>
        <dbReference type="ChEBI" id="CHEBI:15377"/>
        <dbReference type="ChEBI" id="CHEBI:28938"/>
        <dbReference type="ChEBI" id="CHEBI:35757"/>
        <dbReference type="ChEBI" id="CHEBI:83628"/>
        <dbReference type="EC" id="3.5.1.4"/>
    </reaction>
</comment>
<dbReference type="InterPro" id="IPR023631">
    <property type="entry name" value="Amidase_dom"/>
</dbReference>
<evidence type="ECO:0000313" key="10">
    <source>
        <dbReference type="Proteomes" id="UP000008142"/>
    </source>
</evidence>
<dbReference type="EMBL" id="DS990644">
    <property type="protein sequence ID" value="EGC50022.1"/>
    <property type="molecule type" value="Genomic_DNA"/>
</dbReference>
<name>F0UVU5_AJEC8</name>
<feature type="binding site" evidence="6">
    <location>
        <position position="207"/>
    </location>
    <ligand>
        <name>substrate</name>
    </ligand>
</feature>
<evidence type="ECO:0000313" key="8">
    <source>
        <dbReference type="EMBL" id="EGC50022.1"/>
    </source>
</evidence>